<dbReference type="AlphaFoldDB" id="A0AAV9W1V9"/>
<proteinExistence type="predicted"/>
<sequence length="137" mass="15527">MYLVEGYQLLAVSIGDRGWRGLYDPIVKNWNELDEESEGRIHVELTIQVLNNGQWMNANYSREAHMSRRVVTQNQLTRQIKASSLMKRIQDMNMGGLKRSKGLKCWALLTEVRGLVNGFGGSLDELAQENGMAEISV</sequence>
<evidence type="ECO:0000313" key="1">
    <source>
        <dbReference type="EMBL" id="KAK6499798.1"/>
    </source>
</evidence>
<dbReference type="EMBL" id="JAVHJL010000007">
    <property type="protein sequence ID" value="KAK6499798.1"/>
    <property type="molecule type" value="Genomic_DNA"/>
</dbReference>
<organism evidence="1 2">
    <name type="scientific">Arthrobotrys musiformis</name>
    <dbReference type="NCBI Taxonomy" id="47236"/>
    <lineage>
        <taxon>Eukaryota</taxon>
        <taxon>Fungi</taxon>
        <taxon>Dikarya</taxon>
        <taxon>Ascomycota</taxon>
        <taxon>Pezizomycotina</taxon>
        <taxon>Orbiliomycetes</taxon>
        <taxon>Orbiliales</taxon>
        <taxon>Orbiliaceae</taxon>
        <taxon>Arthrobotrys</taxon>
    </lineage>
</organism>
<gene>
    <name evidence="1" type="ORF">TWF481_010155</name>
</gene>
<comment type="caution">
    <text evidence="1">The sequence shown here is derived from an EMBL/GenBank/DDBJ whole genome shotgun (WGS) entry which is preliminary data.</text>
</comment>
<name>A0AAV9W1V9_9PEZI</name>
<dbReference type="Proteomes" id="UP001370758">
    <property type="component" value="Unassembled WGS sequence"/>
</dbReference>
<reference evidence="1 2" key="1">
    <citation type="submission" date="2023-08" db="EMBL/GenBank/DDBJ databases">
        <authorList>
            <person name="Palmer J.M."/>
        </authorList>
    </citation>
    <scope>NUCLEOTIDE SEQUENCE [LARGE SCALE GENOMIC DNA]</scope>
    <source>
        <strain evidence="1 2">TWF481</strain>
    </source>
</reference>
<evidence type="ECO:0000313" key="2">
    <source>
        <dbReference type="Proteomes" id="UP001370758"/>
    </source>
</evidence>
<keyword evidence="2" id="KW-1185">Reference proteome</keyword>
<protein>
    <submittedName>
        <fullName evidence="1">Uncharacterized protein</fullName>
    </submittedName>
</protein>
<accession>A0AAV9W1V9</accession>